<protein>
    <submittedName>
        <fullName evidence="2">Uncharacterized protein</fullName>
    </submittedName>
</protein>
<gene>
    <name evidence="2" type="ORF">UAU_04859</name>
</gene>
<keyword evidence="3" id="KW-1185">Reference proteome</keyword>
<organism evidence="2 3">
    <name type="scientific">Enterococcus pallens ATCC BAA-351</name>
    <dbReference type="NCBI Taxonomy" id="1158607"/>
    <lineage>
        <taxon>Bacteria</taxon>
        <taxon>Bacillati</taxon>
        <taxon>Bacillota</taxon>
        <taxon>Bacilli</taxon>
        <taxon>Lactobacillales</taxon>
        <taxon>Enterococcaceae</taxon>
        <taxon>Enterococcus</taxon>
    </lineage>
</organism>
<comment type="caution">
    <text evidence="2">The sequence shown here is derived from an EMBL/GenBank/DDBJ whole genome shotgun (WGS) entry which is preliminary data.</text>
</comment>
<evidence type="ECO:0000313" key="2">
    <source>
        <dbReference type="EMBL" id="EOH88004.1"/>
    </source>
</evidence>
<dbReference type="RefSeq" id="WP_010759791.1">
    <property type="nucleotide sequence ID" value="NZ_ASWD01000003.1"/>
</dbReference>
<dbReference type="EMBL" id="AJAQ01000046">
    <property type="protein sequence ID" value="EOH88004.1"/>
    <property type="molecule type" value="Genomic_DNA"/>
</dbReference>
<feature type="transmembrane region" description="Helical" evidence="1">
    <location>
        <begin position="12"/>
        <end position="27"/>
    </location>
</feature>
<keyword evidence="1" id="KW-0812">Transmembrane</keyword>
<proteinExistence type="predicted"/>
<name>R2SIJ3_9ENTE</name>
<dbReference type="Proteomes" id="UP000013782">
    <property type="component" value="Unassembled WGS sequence"/>
</dbReference>
<evidence type="ECO:0000256" key="1">
    <source>
        <dbReference type="SAM" id="Phobius"/>
    </source>
</evidence>
<dbReference type="HOGENOM" id="CLU_2989707_0_0_9"/>
<feature type="transmembrane region" description="Helical" evidence="1">
    <location>
        <begin position="33"/>
        <end position="51"/>
    </location>
</feature>
<evidence type="ECO:0000313" key="3">
    <source>
        <dbReference type="Proteomes" id="UP000013782"/>
    </source>
</evidence>
<accession>R2SIJ3</accession>
<sequence length="57" mass="6672">METIKRVKQNKKLLLLFVMGILIGVFMPKYRLALNAGLLFLIFFILAVHDLRKRKAK</sequence>
<dbReference type="PATRIC" id="fig|1158607.3.peg.4844"/>
<dbReference type="AlphaFoldDB" id="R2SIJ3"/>
<keyword evidence="1" id="KW-0472">Membrane</keyword>
<keyword evidence="1" id="KW-1133">Transmembrane helix</keyword>
<reference evidence="2 3" key="1">
    <citation type="submission" date="2013-02" db="EMBL/GenBank/DDBJ databases">
        <title>The Genome Sequence of Enterococcus pallens BAA-351.</title>
        <authorList>
            <consortium name="The Broad Institute Genome Sequencing Platform"/>
            <consortium name="The Broad Institute Genome Sequencing Center for Infectious Disease"/>
            <person name="Earl A.M."/>
            <person name="Gilmore M.S."/>
            <person name="Lebreton F."/>
            <person name="Walker B."/>
            <person name="Young S.K."/>
            <person name="Zeng Q."/>
            <person name="Gargeya S."/>
            <person name="Fitzgerald M."/>
            <person name="Haas B."/>
            <person name="Abouelleil A."/>
            <person name="Alvarado L."/>
            <person name="Arachchi H.M."/>
            <person name="Berlin A.M."/>
            <person name="Chapman S.B."/>
            <person name="Dewar J."/>
            <person name="Goldberg J."/>
            <person name="Griggs A."/>
            <person name="Gujja S."/>
            <person name="Hansen M."/>
            <person name="Howarth C."/>
            <person name="Imamovic A."/>
            <person name="Larimer J."/>
            <person name="McCowan C."/>
            <person name="Murphy C."/>
            <person name="Neiman D."/>
            <person name="Pearson M."/>
            <person name="Priest M."/>
            <person name="Roberts A."/>
            <person name="Saif S."/>
            <person name="Shea T."/>
            <person name="Sisk P."/>
            <person name="Sykes S."/>
            <person name="Wortman J."/>
            <person name="Nusbaum C."/>
            <person name="Birren B."/>
        </authorList>
    </citation>
    <scope>NUCLEOTIDE SEQUENCE [LARGE SCALE GENOMIC DNA]</scope>
    <source>
        <strain evidence="2 3">ATCC BAA-351</strain>
    </source>
</reference>